<evidence type="ECO:0000256" key="8">
    <source>
        <dbReference type="ARBA" id="ARBA00023288"/>
    </source>
</evidence>
<dbReference type="GO" id="GO:0098552">
    <property type="term" value="C:side of membrane"/>
    <property type="evidence" value="ECO:0007669"/>
    <property type="project" value="UniProtKB-KW"/>
</dbReference>
<dbReference type="GO" id="GO:0006869">
    <property type="term" value="P:lipid transport"/>
    <property type="evidence" value="ECO:0007669"/>
    <property type="project" value="InterPro"/>
</dbReference>
<keyword evidence="8" id="KW-0449">Lipoprotein</keyword>
<keyword evidence="4" id="KW-0336">GPI-anchor</keyword>
<evidence type="ECO:0000313" key="11">
    <source>
        <dbReference type="EMBL" id="MBW82899.1"/>
    </source>
</evidence>
<dbReference type="GO" id="GO:0008289">
    <property type="term" value="F:lipid binding"/>
    <property type="evidence" value="ECO:0007669"/>
    <property type="project" value="InterPro"/>
</dbReference>
<keyword evidence="7" id="KW-0325">Glycoprotein</keyword>
<evidence type="ECO:0000256" key="5">
    <source>
        <dbReference type="ARBA" id="ARBA00022729"/>
    </source>
</evidence>
<evidence type="ECO:0000256" key="1">
    <source>
        <dbReference type="ARBA" id="ARBA00004609"/>
    </source>
</evidence>
<evidence type="ECO:0000256" key="3">
    <source>
        <dbReference type="ARBA" id="ARBA00022475"/>
    </source>
</evidence>
<dbReference type="AlphaFoldDB" id="A0A2P2INU1"/>
<sequence>MASWKMLPVVMAVAFFVSSTTLTDAQSAIPSCASKLIPCAPYLNGTMAPAASCCNPIKEAVKNELSCLCNLYSTPDFLSSIGVNVTKALALTQKCGVTADLSACNKATAPTATASSPPAVPGNDGRRMAWSGFTSLVLLLASFSLHH</sequence>
<evidence type="ECO:0000256" key="2">
    <source>
        <dbReference type="ARBA" id="ARBA00009748"/>
    </source>
</evidence>
<dbReference type="PANTHER" id="PTHR33044">
    <property type="entry name" value="BIFUNCTIONAL INHIBITOR/LIPID-TRANSFER PROTEIN/SEED STORAGE 2S ALBUMIN SUPERFAMILY PROTEIN-RELATED"/>
    <property type="match status" value="1"/>
</dbReference>
<comment type="similarity">
    <text evidence="2">Belongs to the plant LTP family.</text>
</comment>
<dbReference type="Pfam" id="PF14368">
    <property type="entry name" value="LTP_2"/>
    <property type="match status" value="1"/>
</dbReference>
<dbReference type="InterPro" id="IPR000528">
    <property type="entry name" value="Plant_nsLTP"/>
</dbReference>
<keyword evidence="6" id="KW-1015">Disulfide bond</keyword>
<evidence type="ECO:0000256" key="9">
    <source>
        <dbReference type="SAM" id="SignalP"/>
    </source>
</evidence>
<dbReference type="GO" id="GO:0005886">
    <property type="term" value="C:plasma membrane"/>
    <property type="evidence" value="ECO:0007669"/>
    <property type="project" value="UniProtKB-SubCell"/>
</dbReference>
<keyword evidence="3" id="KW-1003">Cell membrane</keyword>
<evidence type="ECO:0000256" key="6">
    <source>
        <dbReference type="ARBA" id="ARBA00023157"/>
    </source>
</evidence>
<accession>A0A2P2INU1</accession>
<feature type="domain" description="Bifunctional inhibitor/plant lipid transfer protein/seed storage helical" evidence="10">
    <location>
        <begin position="15"/>
        <end position="104"/>
    </location>
</feature>
<evidence type="ECO:0000259" key="10">
    <source>
        <dbReference type="Pfam" id="PF14368"/>
    </source>
</evidence>
<dbReference type="SUPFAM" id="SSF47699">
    <property type="entry name" value="Bifunctional inhibitor/lipid-transfer protein/seed storage 2S albumin"/>
    <property type="match status" value="1"/>
</dbReference>
<feature type="signal peptide" evidence="9">
    <location>
        <begin position="1"/>
        <end position="25"/>
    </location>
</feature>
<organism evidence="11">
    <name type="scientific">Rhizophora mucronata</name>
    <name type="common">Asiatic mangrove</name>
    <dbReference type="NCBI Taxonomy" id="61149"/>
    <lineage>
        <taxon>Eukaryota</taxon>
        <taxon>Viridiplantae</taxon>
        <taxon>Streptophyta</taxon>
        <taxon>Embryophyta</taxon>
        <taxon>Tracheophyta</taxon>
        <taxon>Spermatophyta</taxon>
        <taxon>Magnoliopsida</taxon>
        <taxon>eudicotyledons</taxon>
        <taxon>Gunneridae</taxon>
        <taxon>Pentapetalae</taxon>
        <taxon>rosids</taxon>
        <taxon>fabids</taxon>
        <taxon>Malpighiales</taxon>
        <taxon>Rhizophoraceae</taxon>
        <taxon>Rhizophora</taxon>
    </lineage>
</organism>
<evidence type="ECO:0000256" key="7">
    <source>
        <dbReference type="ARBA" id="ARBA00023180"/>
    </source>
</evidence>
<dbReference type="InterPro" id="IPR016140">
    <property type="entry name" value="Bifunc_inhib/LTP/seed_store"/>
</dbReference>
<dbReference type="PRINTS" id="PR00382">
    <property type="entry name" value="LIPIDTRNSFER"/>
</dbReference>
<name>A0A2P2INU1_RHIMU</name>
<keyword evidence="4" id="KW-0472">Membrane</keyword>
<protein>
    <recommendedName>
        <fullName evidence="10">Bifunctional inhibitor/plant lipid transfer protein/seed storage helical domain-containing protein</fullName>
    </recommendedName>
</protein>
<keyword evidence="5 9" id="KW-0732">Signal</keyword>
<dbReference type="InterPro" id="IPR043325">
    <property type="entry name" value="LTSS"/>
</dbReference>
<comment type="subcellular location">
    <subcellularLocation>
        <location evidence="1">Cell membrane</location>
        <topology evidence="1">Lipid-anchor</topology>
        <topology evidence="1">GPI-anchor</topology>
    </subcellularLocation>
</comment>
<dbReference type="EMBL" id="GGEC01002416">
    <property type="protein sequence ID" value="MBW82899.1"/>
    <property type="molecule type" value="Transcribed_RNA"/>
</dbReference>
<dbReference type="Gene3D" id="1.10.110.10">
    <property type="entry name" value="Plant lipid-transfer and hydrophobic proteins"/>
    <property type="match status" value="1"/>
</dbReference>
<reference evidence="11" key="1">
    <citation type="submission" date="2018-02" db="EMBL/GenBank/DDBJ databases">
        <title>Rhizophora mucronata_Transcriptome.</title>
        <authorList>
            <person name="Meera S.P."/>
            <person name="Sreeshan A."/>
            <person name="Augustine A."/>
        </authorList>
    </citation>
    <scope>NUCLEOTIDE SEQUENCE</scope>
    <source>
        <tissue evidence="11">Leaf</tissue>
    </source>
</reference>
<dbReference type="InterPro" id="IPR036312">
    <property type="entry name" value="Bifun_inhib/LTP/seed_sf"/>
</dbReference>
<feature type="chain" id="PRO_5015136573" description="Bifunctional inhibitor/plant lipid transfer protein/seed storage helical domain-containing protein" evidence="9">
    <location>
        <begin position="26"/>
        <end position="147"/>
    </location>
</feature>
<dbReference type="CDD" id="cd00010">
    <property type="entry name" value="AAI_LTSS"/>
    <property type="match status" value="1"/>
</dbReference>
<proteinExistence type="inferred from homology"/>
<evidence type="ECO:0000256" key="4">
    <source>
        <dbReference type="ARBA" id="ARBA00022622"/>
    </source>
</evidence>